<dbReference type="AlphaFoldDB" id="A0AAV7MSS8"/>
<name>A0AAV7MSS8_PLEWA</name>
<feature type="compositionally biased region" description="Basic and acidic residues" evidence="1">
    <location>
        <begin position="25"/>
        <end position="42"/>
    </location>
</feature>
<gene>
    <name evidence="2" type="ORF">NDU88_004198</name>
</gene>
<dbReference type="EMBL" id="JANPWB010000013">
    <property type="protein sequence ID" value="KAJ1106800.1"/>
    <property type="molecule type" value="Genomic_DNA"/>
</dbReference>
<proteinExistence type="predicted"/>
<protein>
    <submittedName>
        <fullName evidence="2">Uncharacterized protein</fullName>
    </submittedName>
</protein>
<evidence type="ECO:0000313" key="2">
    <source>
        <dbReference type="EMBL" id="KAJ1106800.1"/>
    </source>
</evidence>
<keyword evidence="3" id="KW-1185">Reference proteome</keyword>
<feature type="compositionally biased region" description="Polar residues" evidence="1">
    <location>
        <begin position="68"/>
        <end position="79"/>
    </location>
</feature>
<evidence type="ECO:0000256" key="1">
    <source>
        <dbReference type="SAM" id="MobiDB-lite"/>
    </source>
</evidence>
<dbReference type="Proteomes" id="UP001066276">
    <property type="component" value="Chromosome 9"/>
</dbReference>
<evidence type="ECO:0000313" key="3">
    <source>
        <dbReference type="Proteomes" id="UP001066276"/>
    </source>
</evidence>
<organism evidence="2 3">
    <name type="scientific">Pleurodeles waltl</name>
    <name type="common">Iberian ribbed newt</name>
    <dbReference type="NCBI Taxonomy" id="8319"/>
    <lineage>
        <taxon>Eukaryota</taxon>
        <taxon>Metazoa</taxon>
        <taxon>Chordata</taxon>
        <taxon>Craniata</taxon>
        <taxon>Vertebrata</taxon>
        <taxon>Euteleostomi</taxon>
        <taxon>Amphibia</taxon>
        <taxon>Batrachia</taxon>
        <taxon>Caudata</taxon>
        <taxon>Salamandroidea</taxon>
        <taxon>Salamandridae</taxon>
        <taxon>Pleurodelinae</taxon>
        <taxon>Pleurodeles</taxon>
    </lineage>
</organism>
<feature type="region of interest" description="Disordered" evidence="1">
    <location>
        <begin position="15"/>
        <end position="85"/>
    </location>
</feature>
<accession>A0AAV7MSS8</accession>
<reference evidence="2" key="1">
    <citation type="journal article" date="2022" name="bioRxiv">
        <title>Sequencing and chromosome-scale assembly of the giantPleurodeles waltlgenome.</title>
        <authorList>
            <person name="Brown T."/>
            <person name="Elewa A."/>
            <person name="Iarovenko S."/>
            <person name="Subramanian E."/>
            <person name="Araus A.J."/>
            <person name="Petzold A."/>
            <person name="Susuki M."/>
            <person name="Suzuki K.-i.T."/>
            <person name="Hayashi T."/>
            <person name="Toyoda A."/>
            <person name="Oliveira C."/>
            <person name="Osipova E."/>
            <person name="Leigh N.D."/>
            <person name="Simon A."/>
            <person name="Yun M.H."/>
        </authorList>
    </citation>
    <scope>NUCLEOTIDE SEQUENCE</scope>
    <source>
        <strain evidence="2">20211129_DDA</strain>
        <tissue evidence="2">Liver</tissue>
    </source>
</reference>
<comment type="caution">
    <text evidence="2">The sequence shown here is derived from an EMBL/GenBank/DDBJ whole genome shotgun (WGS) entry which is preliminary data.</text>
</comment>
<sequence>MKSINRRRTWTTRLNRYQGLDEWNEDKQDMDQEMKQDNGSEYKEEEDEQVQWPGEPDQEAPERDCMSATRSAGESQMDSTLEARPDHEAVQAAVCTIGAARPAGLLRPGVLTEA</sequence>